<dbReference type="SUPFAM" id="SSF117281">
    <property type="entry name" value="Kelch motif"/>
    <property type="match status" value="1"/>
</dbReference>
<feature type="domain" description="Attractin/MKLN-like beta-propeller" evidence="6">
    <location>
        <begin position="115"/>
        <end position="360"/>
    </location>
</feature>
<feature type="chain" id="PRO_5007889751" description="Attractin/MKLN-like beta-propeller domain-containing protein" evidence="5">
    <location>
        <begin position="21"/>
        <end position="639"/>
    </location>
</feature>
<dbReference type="EMBL" id="KV440990">
    <property type="protein sequence ID" value="OAD69839.1"/>
    <property type="molecule type" value="Genomic_DNA"/>
</dbReference>
<evidence type="ECO:0000313" key="8">
    <source>
        <dbReference type="Proteomes" id="UP000077315"/>
    </source>
</evidence>
<evidence type="ECO:0000259" key="6">
    <source>
        <dbReference type="Pfam" id="PF24981"/>
    </source>
</evidence>
<name>A0A167L8N6_PHYB8</name>
<keyword evidence="4" id="KW-0472">Membrane</keyword>
<sequence>MIPLSIILVAFLQLTSLGLGQPIKTNEPRIHHTLVRLPNNTIVSIGGFSTLDQTFVDTQTHLDTLQTHRDQSIAGHTSHWYPPTQSIVSLFGLHGPGIQTRDERRLADRHRNSYTSTLPVSRYGHTSTLLGKDLYVHGGFSINADQLVPLSDLWLFRWRSKTWTQPSLHTQNNQRIPIAGHTTVNYQNWLLSCFGITKNNELMSHCTCYDTITSTVHTILEASLPKPRTMATMTTFPFDPSRAILFGGMGSEGLLLSDAWEIDMSQLPAHISWRKLAQGQPRAGHAAVFTDDSIVLFHGGLDESNQLTEKSLEFDTNTFTWVLSPGVFRQQLIKRADESNAGKIAGIAVGCVAGVIIIGGCLFMVWYRRRQAKSVQDKASHNPRFSYALSGSNQRRSAASEVSTVLQAPAVAIRSSRLTPMNRTSELFPSIAETSGIIPIHFPSVAEYSERHNNQHQHQQQHHQQQQQQQYQKSRSTPNITKTNSIISDTPSVKSTSSSPSMGPSIAFTPARINNRLSERPTSDALWMQAILNNSLIWKDESETNQAAAQVSVPPSPRLLQPPLTPTSPAFPRRPSSDSHKSVSSIQWVGFNEGMDYRWYPGLQVTNLRKSQLSLSTNSNPGTPTFPPADSSGSSIHHQ</sequence>
<dbReference type="VEuPathDB" id="FungiDB:PHYBLDRAFT_182641"/>
<dbReference type="GeneID" id="28999558"/>
<dbReference type="InParanoid" id="A0A167L8N6"/>
<dbReference type="AlphaFoldDB" id="A0A167L8N6"/>
<reference evidence="8" key="1">
    <citation type="submission" date="2015-06" db="EMBL/GenBank/DDBJ databases">
        <title>Expansion of signal transduction pathways in fungi by whole-genome duplication.</title>
        <authorList>
            <consortium name="DOE Joint Genome Institute"/>
            <person name="Corrochano L.M."/>
            <person name="Kuo A."/>
            <person name="Marcet-Houben M."/>
            <person name="Polaino S."/>
            <person name="Salamov A."/>
            <person name="Villalobos J.M."/>
            <person name="Alvarez M.I."/>
            <person name="Avalos J."/>
            <person name="Benito E.P."/>
            <person name="Benoit I."/>
            <person name="Burger G."/>
            <person name="Camino L.P."/>
            <person name="Canovas D."/>
            <person name="Cerda-Olmedo E."/>
            <person name="Cheng J.-F."/>
            <person name="Dominguez A."/>
            <person name="Elias M."/>
            <person name="Eslava A.P."/>
            <person name="Glaser F."/>
            <person name="Grimwood J."/>
            <person name="Gutierrez G."/>
            <person name="Heitman J."/>
            <person name="Henrissat B."/>
            <person name="Iturriaga E.A."/>
            <person name="Lang B.F."/>
            <person name="Lavin J.L."/>
            <person name="Lee S."/>
            <person name="Li W."/>
            <person name="Lindquist E."/>
            <person name="Lopez-Garcia S."/>
            <person name="Luque E.M."/>
            <person name="Marcos A.T."/>
            <person name="Martin J."/>
            <person name="McCluskey K."/>
            <person name="Medina H.R."/>
            <person name="Miralles-Duran A."/>
            <person name="Miyazaki A."/>
            <person name="Munoz-Torres E."/>
            <person name="Oguiza J.A."/>
            <person name="Ohm R."/>
            <person name="Olmedo M."/>
            <person name="Orejas M."/>
            <person name="Ortiz-Castellanos L."/>
            <person name="Pisabarro A.G."/>
            <person name="Rodriguez-Romero J."/>
            <person name="Ruiz-Herrera J."/>
            <person name="Ruiz-Vazquez R."/>
            <person name="Sanz C."/>
            <person name="Schackwitz W."/>
            <person name="Schmutz J."/>
            <person name="Shahriari M."/>
            <person name="Shelest E."/>
            <person name="Silva-Franco F."/>
            <person name="Soanes D."/>
            <person name="Syed K."/>
            <person name="Tagua V.G."/>
            <person name="Talbot N.J."/>
            <person name="Thon M."/>
            <person name="De vries R.P."/>
            <person name="Wiebenga A."/>
            <person name="Yadav J.S."/>
            <person name="Braun E.L."/>
            <person name="Baker S."/>
            <person name="Garre V."/>
            <person name="Horwitz B."/>
            <person name="Torres-Martinez S."/>
            <person name="Idnurm A."/>
            <person name="Herrera-Estrella A."/>
            <person name="Gabaldon T."/>
            <person name="Grigoriev I.V."/>
        </authorList>
    </citation>
    <scope>NUCLEOTIDE SEQUENCE [LARGE SCALE GENOMIC DNA]</scope>
    <source>
        <strain evidence="8">NRRL 1555(-)</strain>
    </source>
</reference>
<gene>
    <name evidence="7" type="ORF">PHYBLDRAFT_182641</name>
</gene>
<dbReference type="STRING" id="763407.A0A167L8N6"/>
<keyword evidence="5" id="KW-0732">Signal</keyword>
<feature type="region of interest" description="Disordered" evidence="3">
    <location>
        <begin position="613"/>
        <end position="639"/>
    </location>
</feature>
<accession>A0A167L8N6</accession>
<feature type="compositionally biased region" description="Low complexity" evidence="3">
    <location>
        <begin position="488"/>
        <end position="505"/>
    </location>
</feature>
<organism evidence="7 8">
    <name type="scientific">Phycomyces blakesleeanus (strain ATCC 8743b / DSM 1359 / FGSC 10004 / NBRC 33097 / NRRL 1555)</name>
    <dbReference type="NCBI Taxonomy" id="763407"/>
    <lineage>
        <taxon>Eukaryota</taxon>
        <taxon>Fungi</taxon>
        <taxon>Fungi incertae sedis</taxon>
        <taxon>Mucoromycota</taxon>
        <taxon>Mucoromycotina</taxon>
        <taxon>Mucoromycetes</taxon>
        <taxon>Mucorales</taxon>
        <taxon>Phycomycetaceae</taxon>
        <taxon>Phycomyces</taxon>
    </lineage>
</organism>
<keyword evidence="8" id="KW-1185">Reference proteome</keyword>
<feature type="compositionally biased region" description="Low complexity" evidence="3">
    <location>
        <begin position="456"/>
        <end position="470"/>
    </location>
</feature>
<feature type="compositionally biased region" description="Polar residues" evidence="3">
    <location>
        <begin position="471"/>
        <end position="487"/>
    </location>
</feature>
<keyword evidence="4" id="KW-1133">Transmembrane helix</keyword>
<feature type="compositionally biased region" description="Polar residues" evidence="3">
    <location>
        <begin position="613"/>
        <end position="623"/>
    </location>
</feature>
<dbReference type="Pfam" id="PF24981">
    <property type="entry name" value="Beta-prop_ATRN-LZTR1"/>
    <property type="match status" value="1"/>
</dbReference>
<feature type="signal peptide" evidence="5">
    <location>
        <begin position="1"/>
        <end position="20"/>
    </location>
</feature>
<proteinExistence type="predicted"/>
<dbReference type="Gene3D" id="2.120.10.80">
    <property type="entry name" value="Kelch-type beta propeller"/>
    <property type="match status" value="1"/>
</dbReference>
<feature type="region of interest" description="Disordered" evidence="3">
    <location>
        <begin position="450"/>
        <end position="507"/>
    </location>
</feature>
<evidence type="ECO:0000313" key="7">
    <source>
        <dbReference type="EMBL" id="OAD69839.1"/>
    </source>
</evidence>
<evidence type="ECO:0000256" key="4">
    <source>
        <dbReference type="SAM" id="Phobius"/>
    </source>
</evidence>
<evidence type="ECO:0000256" key="1">
    <source>
        <dbReference type="ARBA" id="ARBA00022441"/>
    </source>
</evidence>
<dbReference type="PANTHER" id="PTHR23244">
    <property type="entry name" value="KELCH REPEAT DOMAIN"/>
    <property type="match status" value="1"/>
</dbReference>
<dbReference type="OrthoDB" id="199599at2759"/>
<feature type="region of interest" description="Disordered" evidence="3">
    <location>
        <begin position="547"/>
        <end position="583"/>
    </location>
</feature>
<keyword evidence="4" id="KW-0812">Transmembrane</keyword>
<dbReference type="InterPro" id="IPR015915">
    <property type="entry name" value="Kelch-typ_b-propeller"/>
</dbReference>
<dbReference type="RefSeq" id="XP_018287879.1">
    <property type="nucleotide sequence ID" value="XM_018438652.1"/>
</dbReference>
<keyword evidence="2" id="KW-0677">Repeat</keyword>
<evidence type="ECO:0000256" key="3">
    <source>
        <dbReference type="SAM" id="MobiDB-lite"/>
    </source>
</evidence>
<evidence type="ECO:0000256" key="5">
    <source>
        <dbReference type="SAM" id="SignalP"/>
    </source>
</evidence>
<keyword evidence="1" id="KW-0880">Kelch repeat</keyword>
<evidence type="ECO:0000256" key="2">
    <source>
        <dbReference type="ARBA" id="ARBA00022737"/>
    </source>
</evidence>
<dbReference type="InterPro" id="IPR056737">
    <property type="entry name" value="Beta-prop_ATRN-MKLN-like"/>
</dbReference>
<feature type="transmembrane region" description="Helical" evidence="4">
    <location>
        <begin position="344"/>
        <end position="367"/>
    </location>
</feature>
<protein>
    <recommendedName>
        <fullName evidence="6">Attractin/MKLN-like beta-propeller domain-containing protein</fullName>
    </recommendedName>
</protein>
<dbReference type="Proteomes" id="UP000077315">
    <property type="component" value="Unassembled WGS sequence"/>
</dbReference>